<dbReference type="GO" id="GO:0003723">
    <property type="term" value="F:RNA binding"/>
    <property type="evidence" value="ECO:0007669"/>
    <property type="project" value="InterPro"/>
</dbReference>
<dbReference type="GO" id="GO:0005840">
    <property type="term" value="C:ribosome"/>
    <property type="evidence" value="ECO:0007669"/>
    <property type="project" value="UniProtKB-KW"/>
</dbReference>
<evidence type="ECO:0000256" key="1">
    <source>
        <dbReference type="ARBA" id="ARBA00004173"/>
    </source>
</evidence>
<evidence type="ECO:0000256" key="8">
    <source>
        <dbReference type="RuleBase" id="RU003624"/>
    </source>
</evidence>
<dbReference type="RefSeq" id="YP_008816037.1">
    <property type="nucleotide sequence ID" value="NC_022860.1"/>
</dbReference>
<dbReference type="SUPFAM" id="SSF54821">
    <property type="entry name" value="Ribosomal protein S3 C-terminal domain"/>
    <property type="match status" value="1"/>
</dbReference>
<dbReference type="EMBL" id="KF060940">
    <property type="protein sequence ID" value="AGZ90261.1"/>
    <property type="molecule type" value="Genomic_DNA"/>
</dbReference>
<evidence type="ECO:0000256" key="9">
    <source>
        <dbReference type="SAM" id="MobiDB-lite"/>
    </source>
</evidence>
<keyword evidence="5 8" id="KW-0687">Ribonucleoprotein</keyword>
<feature type="compositionally biased region" description="Low complexity" evidence="9">
    <location>
        <begin position="382"/>
        <end position="396"/>
    </location>
</feature>
<dbReference type="InterPro" id="IPR036419">
    <property type="entry name" value="Ribosomal_S3_C_sf"/>
</dbReference>
<dbReference type="PROSITE" id="PS00548">
    <property type="entry name" value="RIBOSOMAL_S3"/>
    <property type="match status" value="1"/>
</dbReference>
<comment type="subcellular location">
    <subcellularLocation>
        <location evidence="1">Mitochondrion</location>
    </subcellularLocation>
</comment>
<dbReference type="PANTHER" id="PTHR35928:SF2">
    <property type="entry name" value="SMALL RIBOSOMAL SUBUNIT PROTEIN US3M"/>
    <property type="match status" value="1"/>
</dbReference>
<dbReference type="GO" id="GO:0006412">
    <property type="term" value="P:translation"/>
    <property type="evidence" value="ECO:0007669"/>
    <property type="project" value="InterPro"/>
</dbReference>
<evidence type="ECO:0000256" key="7">
    <source>
        <dbReference type="ARBA" id="ARBA00035414"/>
    </source>
</evidence>
<dbReference type="Pfam" id="PF00189">
    <property type="entry name" value="Ribosomal_S3_C"/>
    <property type="match status" value="1"/>
</dbReference>
<evidence type="ECO:0000256" key="3">
    <source>
        <dbReference type="ARBA" id="ARBA00022980"/>
    </source>
</evidence>
<dbReference type="PANTHER" id="PTHR35928">
    <property type="entry name" value="RIBOSOMAL PROTEIN S3, MITOCHONDRIAL"/>
    <property type="match status" value="1"/>
</dbReference>
<organism evidence="11">
    <name type="scientific">Closterium baillyanum</name>
    <dbReference type="NCBI Taxonomy" id="1416941"/>
    <lineage>
        <taxon>Eukaryota</taxon>
        <taxon>Viridiplantae</taxon>
        <taxon>Streptophyta</taxon>
        <taxon>Zygnematophyceae</taxon>
        <taxon>Zygnematophycidae</taxon>
        <taxon>Desmidiales</taxon>
        <taxon>Closteriaceae</taxon>
        <taxon>Closterium</taxon>
    </lineage>
</organism>
<name>U5YGQ2_9VIRI</name>
<comment type="similarity">
    <text evidence="2 8">Belongs to the universal ribosomal protein uS3 family.</text>
</comment>
<dbReference type="Gene3D" id="3.30.1140.32">
    <property type="entry name" value="Ribosomal protein S3, C-terminal domain"/>
    <property type="match status" value="1"/>
</dbReference>
<evidence type="ECO:0000259" key="10">
    <source>
        <dbReference type="Pfam" id="PF00189"/>
    </source>
</evidence>
<proteinExistence type="inferred from homology"/>
<protein>
    <recommendedName>
        <fullName evidence="6">Small ribosomal subunit protein uS3m</fullName>
    </recommendedName>
    <alternativeName>
        <fullName evidence="7">Ribosomal protein S3, mitochondrial</fullName>
    </alternativeName>
</protein>
<dbReference type="SUPFAM" id="SSF54814">
    <property type="entry name" value="Prokaryotic type KH domain (KH-domain type II)"/>
    <property type="match status" value="1"/>
</dbReference>
<keyword evidence="3 8" id="KW-0689">Ribosomal protein</keyword>
<dbReference type="InterPro" id="IPR001351">
    <property type="entry name" value="Ribosomal_uS3_C"/>
</dbReference>
<dbReference type="GO" id="GO:0003735">
    <property type="term" value="F:structural constituent of ribosome"/>
    <property type="evidence" value="ECO:0007669"/>
    <property type="project" value="InterPro"/>
</dbReference>
<gene>
    <name evidence="11" type="primary">rps3</name>
</gene>
<feature type="domain" description="Small ribosomal subunit protein uS3 C-terminal" evidence="10">
    <location>
        <begin position="531"/>
        <end position="614"/>
    </location>
</feature>
<dbReference type="InterPro" id="IPR018280">
    <property type="entry name" value="Ribosomal_uS3_CS"/>
</dbReference>
<dbReference type="AlphaFoldDB" id="U5YGQ2"/>
<dbReference type="GeneID" id="17675290"/>
<dbReference type="InterPro" id="IPR009019">
    <property type="entry name" value="KH_sf_prok-type"/>
</dbReference>
<evidence type="ECO:0000256" key="6">
    <source>
        <dbReference type="ARBA" id="ARBA00035157"/>
    </source>
</evidence>
<geneLocation type="mitochondrion" evidence="11"/>
<evidence type="ECO:0000256" key="5">
    <source>
        <dbReference type="ARBA" id="ARBA00023274"/>
    </source>
</evidence>
<evidence type="ECO:0000313" key="11">
    <source>
        <dbReference type="EMBL" id="AGZ90261.1"/>
    </source>
</evidence>
<sequence length="617" mass="68636">MAQKVNPIAVRLRFNRSSDSSWFSDYYYSTLLYQDLNFRDYLSSIRQPNANKLGFRPGKCVIHHFPKRSLIHLFCLGTKSQPLTWPKLEVRSAAWTKRKNRQLLATVPKRKMLLLPPFVGPHVAATAPSSLFQRMEQRAVLKDPKTIVASLEILLWFQRIRAFQSQFFRNQNIRNCDGSWSSSSISQKKTAIASCYARQSYNFSKQSLNQLGDVFIESRTHELTRSGHVSLAAKQLEEPGDVTCVASGGASHLSFNKAGATIGSKEALCFAASGRKGFLANLLELHKAALAALGCSLARSTTVGLTLGRCEAVAATAMTAPKEPKHRTRKAVFSFQPVGQQWVNQILTGSGWTSFTLGAFGQAYSTHLKYTTLAKPSMRLRTTVSQSTQSKGTQSSPFSQMPRHQGHTIAAPLSRAVSTPEQEASFACKCHGTKGQASPFGRAFVPLLYFNYYAMHYFFLKKTNSLRDEKHINHAQARGATNALAPLARSRYFYLSNVQSILSDKTSTFTSLRPIKVSSIFQSASLIAQEIACKLEQKKSFRQICRSIFQQISICKYIKGIRISCSGRLNGAEIAKSSCRKYGETSLHVFSDKIDYAQTKASTPYGILGVKVWISYV</sequence>
<evidence type="ECO:0000256" key="2">
    <source>
        <dbReference type="ARBA" id="ARBA00010761"/>
    </source>
</evidence>
<dbReference type="InterPro" id="IPR044954">
    <property type="entry name" value="Ribosomal_uS3m_plant"/>
</dbReference>
<reference evidence="11" key="1">
    <citation type="journal article" date="2013" name="Genome Biol. Evol.">
        <title>Tracing the evolution of streptophyte algae and their mitochondrial genome.</title>
        <authorList>
            <person name="Turmel M."/>
            <person name="Otis C."/>
            <person name="Lemieux C."/>
        </authorList>
    </citation>
    <scope>NUCLEOTIDE SEQUENCE</scope>
</reference>
<evidence type="ECO:0000256" key="4">
    <source>
        <dbReference type="ARBA" id="ARBA00023128"/>
    </source>
</evidence>
<keyword evidence="4 11" id="KW-0496">Mitochondrion</keyword>
<dbReference type="GO" id="GO:1990904">
    <property type="term" value="C:ribonucleoprotein complex"/>
    <property type="evidence" value="ECO:0007669"/>
    <property type="project" value="UniProtKB-KW"/>
</dbReference>
<accession>U5YGQ2</accession>
<dbReference type="GO" id="GO:0005739">
    <property type="term" value="C:mitochondrion"/>
    <property type="evidence" value="ECO:0007669"/>
    <property type="project" value="UniProtKB-SubCell"/>
</dbReference>
<feature type="region of interest" description="Disordered" evidence="9">
    <location>
        <begin position="382"/>
        <end position="404"/>
    </location>
</feature>